<accession>A0ABT8ARN7</accession>
<dbReference type="SUPFAM" id="SSF46626">
    <property type="entry name" value="Cytochrome c"/>
    <property type="match status" value="1"/>
</dbReference>
<feature type="chain" id="PRO_5047295981" evidence="5">
    <location>
        <begin position="23"/>
        <end position="178"/>
    </location>
</feature>
<sequence>MFWRNLVLGTILVTAASSSTQAAEFGRAASQEEIALWDIDVRPDGRGLPIGGGTAARGQVIFEQTCAACHGAGGQGGAKDRLVGGQGTLASAKPVKTVGSFWPYATSLFDYIRRAMPYPDPGSLTADETYAVTAYILSLNAIIPEDFVLSKENLAQVRMPNREGFVPDAEYIHIGNSR</sequence>
<dbReference type="PROSITE" id="PS51007">
    <property type="entry name" value="CYTC"/>
    <property type="match status" value="1"/>
</dbReference>
<evidence type="ECO:0000256" key="1">
    <source>
        <dbReference type="ARBA" id="ARBA00022617"/>
    </source>
</evidence>
<organism evidence="7 8">
    <name type="scientific">Methylobacterium longum</name>
    <dbReference type="NCBI Taxonomy" id="767694"/>
    <lineage>
        <taxon>Bacteria</taxon>
        <taxon>Pseudomonadati</taxon>
        <taxon>Pseudomonadota</taxon>
        <taxon>Alphaproteobacteria</taxon>
        <taxon>Hyphomicrobiales</taxon>
        <taxon>Methylobacteriaceae</taxon>
        <taxon>Methylobacterium</taxon>
    </lineage>
</organism>
<dbReference type="PANTHER" id="PTHR35008:SF8">
    <property type="entry name" value="ALCOHOL DEHYDROGENASE CYTOCHROME C SUBUNIT"/>
    <property type="match status" value="1"/>
</dbReference>
<dbReference type="InterPro" id="IPR051459">
    <property type="entry name" value="Cytochrome_c-type_DH"/>
</dbReference>
<dbReference type="InterPro" id="IPR036909">
    <property type="entry name" value="Cyt_c-like_dom_sf"/>
</dbReference>
<keyword evidence="1 4" id="KW-0349">Heme</keyword>
<dbReference type="InterPro" id="IPR009056">
    <property type="entry name" value="Cyt_c-like_dom"/>
</dbReference>
<dbReference type="Pfam" id="PF00034">
    <property type="entry name" value="Cytochrom_C"/>
    <property type="match status" value="1"/>
</dbReference>
<evidence type="ECO:0000256" key="5">
    <source>
        <dbReference type="SAM" id="SignalP"/>
    </source>
</evidence>
<feature type="signal peptide" evidence="5">
    <location>
        <begin position="1"/>
        <end position="22"/>
    </location>
</feature>
<keyword evidence="2 4" id="KW-0479">Metal-binding</keyword>
<feature type="domain" description="Cytochrome c" evidence="6">
    <location>
        <begin position="53"/>
        <end position="140"/>
    </location>
</feature>
<dbReference type="Gene3D" id="1.10.760.10">
    <property type="entry name" value="Cytochrome c-like domain"/>
    <property type="match status" value="1"/>
</dbReference>
<reference evidence="8" key="1">
    <citation type="journal article" date="2019" name="Int. J. Syst. Evol. Microbiol.">
        <title>The Global Catalogue of Microorganisms (GCM) 10K type strain sequencing project: providing services to taxonomists for standard genome sequencing and annotation.</title>
        <authorList>
            <consortium name="The Broad Institute Genomics Platform"/>
            <consortium name="The Broad Institute Genome Sequencing Center for Infectious Disease"/>
            <person name="Wu L."/>
            <person name="Ma J."/>
        </authorList>
    </citation>
    <scope>NUCLEOTIDE SEQUENCE [LARGE SCALE GENOMIC DNA]</scope>
    <source>
        <strain evidence="8">CECT 7806</strain>
    </source>
</reference>
<keyword evidence="5" id="KW-0732">Signal</keyword>
<evidence type="ECO:0000256" key="4">
    <source>
        <dbReference type="PROSITE-ProRule" id="PRU00433"/>
    </source>
</evidence>
<gene>
    <name evidence="7" type="ORF">QWZ18_18400</name>
</gene>
<evidence type="ECO:0000256" key="2">
    <source>
        <dbReference type="ARBA" id="ARBA00022723"/>
    </source>
</evidence>
<keyword evidence="3 4" id="KW-0408">Iron</keyword>
<protein>
    <submittedName>
        <fullName evidence="7">Cytochrome c</fullName>
    </submittedName>
</protein>
<evidence type="ECO:0000313" key="8">
    <source>
        <dbReference type="Proteomes" id="UP001244297"/>
    </source>
</evidence>
<dbReference type="EMBL" id="JAUFPT010000060">
    <property type="protein sequence ID" value="MDN3572589.1"/>
    <property type="molecule type" value="Genomic_DNA"/>
</dbReference>
<evidence type="ECO:0000259" key="6">
    <source>
        <dbReference type="PROSITE" id="PS51007"/>
    </source>
</evidence>
<comment type="caution">
    <text evidence="7">The sequence shown here is derived from an EMBL/GenBank/DDBJ whole genome shotgun (WGS) entry which is preliminary data.</text>
</comment>
<proteinExistence type="predicted"/>
<dbReference type="Proteomes" id="UP001244297">
    <property type="component" value="Unassembled WGS sequence"/>
</dbReference>
<keyword evidence="8" id="KW-1185">Reference proteome</keyword>
<evidence type="ECO:0000256" key="3">
    <source>
        <dbReference type="ARBA" id="ARBA00023004"/>
    </source>
</evidence>
<dbReference type="RefSeq" id="WP_238290273.1">
    <property type="nucleotide sequence ID" value="NZ_BPQS01000021.1"/>
</dbReference>
<dbReference type="PANTHER" id="PTHR35008">
    <property type="entry name" value="BLL4482 PROTEIN-RELATED"/>
    <property type="match status" value="1"/>
</dbReference>
<name>A0ABT8ARN7_9HYPH</name>
<evidence type="ECO:0000313" key="7">
    <source>
        <dbReference type="EMBL" id="MDN3572589.1"/>
    </source>
</evidence>